<reference evidence="2 3" key="1">
    <citation type="submission" date="2020-12" db="EMBL/GenBank/DDBJ databases">
        <title>Metabolic potential, ecology and presence of endohyphal bacteria is reflected in genomic diversity of Mucoromycotina.</title>
        <authorList>
            <person name="Muszewska A."/>
            <person name="Okrasinska A."/>
            <person name="Steczkiewicz K."/>
            <person name="Drgas O."/>
            <person name="Orlowska M."/>
            <person name="Perlinska-Lenart U."/>
            <person name="Aleksandrzak-Piekarczyk T."/>
            <person name="Szatraj K."/>
            <person name="Zielenkiewicz U."/>
            <person name="Pilsyk S."/>
            <person name="Malc E."/>
            <person name="Mieczkowski P."/>
            <person name="Kruszewska J.S."/>
            <person name="Biernat P."/>
            <person name="Pawlowska J."/>
        </authorList>
    </citation>
    <scope>NUCLEOTIDE SEQUENCE [LARGE SCALE GENOMIC DNA]</scope>
    <source>
        <strain evidence="2 3">CBS 142.35</strain>
    </source>
</reference>
<dbReference type="Proteomes" id="UP000646827">
    <property type="component" value="Unassembled WGS sequence"/>
</dbReference>
<accession>A0A8H7VCE8</accession>
<evidence type="ECO:0000313" key="3">
    <source>
        <dbReference type="Proteomes" id="UP000646827"/>
    </source>
</evidence>
<keyword evidence="3" id="KW-1185">Reference proteome</keyword>
<evidence type="ECO:0000313" key="2">
    <source>
        <dbReference type="EMBL" id="KAG2213667.1"/>
    </source>
</evidence>
<dbReference type="EMBL" id="JAEPRB010000669">
    <property type="protein sequence ID" value="KAG2213667.1"/>
    <property type="molecule type" value="Genomic_DNA"/>
</dbReference>
<gene>
    <name evidence="2" type="ORF">INT45_000729</name>
</gene>
<feature type="compositionally biased region" description="Low complexity" evidence="1">
    <location>
        <begin position="15"/>
        <end position="68"/>
    </location>
</feature>
<feature type="region of interest" description="Disordered" evidence="1">
    <location>
        <begin position="1"/>
        <end position="68"/>
    </location>
</feature>
<protein>
    <submittedName>
        <fullName evidence="2">Uncharacterized protein</fullName>
    </submittedName>
</protein>
<evidence type="ECO:0000256" key="1">
    <source>
        <dbReference type="SAM" id="MobiDB-lite"/>
    </source>
</evidence>
<organism evidence="2 3">
    <name type="scientific">Circinella minor</name>
    <dbReference type="NCBI Taxonomy" id="1195481"/>
    <lineage>
        <taxon>Eukaryota</taxon>
        <taxon>Fungi</taxon>
        <taxon>Fungi incertae sedis</taxon>
        <taxon>Mucoromycota</taxon>
        <taxon>Mucoromycotina</taxon>
        <taxon>Mucoromycetes</taxon>
        <taxon>Mucorales</taxon>
        <taxon>Lichtheimiaceae</taxon>
        <taxon>Circinella</taxon>
    </lineage>
</organism>
<comment type="caution">
    <text evidence="2">The sequence shown here is derived from an EMBL/GenBank/DDBJ whole genome shotgun (WGS) entry which is preliminary data.</text>
</comment>
<name>A0A8H7VCE8_9FUNG</name>
<dbReference type="AlphaFoldDB" id="A0A8H7VCE8"/>
<proteinExistence type="predicted"/>
<sequence length="337" mass="39283">MASESSDTLSILEYQQHQQTPFQQQQQPPFQQQQQPPFQQQQQPPFQQQQQPPFQQQQQTPFQQQQQTPFQQQQQLLIQEYQQPSFQLRQQSISIPLQQQQPISTLRQPRRTLGLFQQHQQEQPVLQHQQQPQHQIRQSTNIQMQPTPFSPQQHQYRSSTALSLGSEAESIIGRKRLRINRVARLQKLIDAAEHNCMMNFVARRELAPERGCKTNHPGCFRCFEAGHFAGACLTKIRQGGTGTCFHCLLPGKMEDVDFHQKVPFGMCQKTRKDILAPFVCAMYRVRKQDLESFAVRTFATVIEVAEWMVEPPCNHNNINFPNNAMELFYSFADDIIQ</sequence>